<organism evidence="3 4">
    <name type="scientific">Thiohalorhabdus methylotrophus</name>
    <dbReference type="NCBI Taxonomy" id="3242694"/>
    <lineage>
        <taxon>Bacteria</taxon>
        <taxon>Pseudomonadati</taxon>
        <taxon>Pseudomonadota</taxon>
        <taxon>Gammaproteobacteria</taxon>
        <taxon>Thiohalorhabdales</taxon>
        <taxon>Thiohalorhabdaceae</taxon>
        <taxon>Thiohalorhabdus</taxon>
    </lineage>
</organism>
<feature type="compositionally biased region" description="Basic and acidic residues" evidence="1">
    <location>
        <begin position="180"/>
        <end position="207"/>
    </location>
</feature>
<feature type="compositionally biased region" description="Low complexity" evidence="1">
    <location>
        <begin position="377"/>
        <end position="389"/>
    </location>
</feature>
<evidence type="ECO:0000259" key="2">
    <source>
        <dbReference type="Pfam" id="PF13464"/>
    </source>
</evidence>
<dbReference type="Gene3D" id="1.10.260.40">
    <property type="entry name" value="lambda repressor-like DNA-binding domains"/>
    <property type="match status" value="1"/>
</dbReference>
<dbReference type="Proteomes" id="UP001575181">
    <property type="component" value="Unassembled WGS sequence"/>
</dbReference>
<feature type="region of interest" description="Disordered" evidence="1">
    <location>
        <begin position="1"/>
        <end position="29"/>
    </location>
</feature>
<feature type="region of interest" description="Disordered" evidence="1">
    <location>
        <begin position="141"/>
        <end position="267"/>
    </location>
</feature>
<dbReference type="PANTHER" id="PTHR34475:SF1">
    <property type="entry name" value="CYTOSKELETON PROTEIN RODZ"/>
    <property type="match status" value="1"/>
</dbReference>
<evidence type="ECO:0000313" key="3">
    <source>
        <dbReference type="EMBL" id="MFA9460850.1"/>
    </source>
</evidence>
<dbReference type="PANTHER" id="PTHR34475">
    <property type="match status" value="1"/>
</dbReference>
<feature type="compositionally biased region" description="Polar residues" evidence="1">
    <location>
        <begin position="401"/>
        <end position="416"/>
    </location>
</feature>
<name>A0ABV4TXP6_9GAMM</name>
<accession>A0ABV4TXP6</accession>
<dbReference type="Pfam" id="PF13464">
    <property type="entry name" value="RodZ_C"/>
    <property type="match status" value="1"/>
</dbReference>
<feature type="compositionally biased region" description="Low complexity" evidence="1">
    <location>
        <begin position="222"/>
        <end position="247"/>
    </location>
</feature>
<dbReference type="InterPro" id="IPR010982">
    <property type="entry name" value="Lambda_DNA-bd_dom_sf"/>
</dbReference>
<reference evidence="3 4" key="1">
    <citation type="submission" date="2024-08" db="EMBL/GenBank/DDBJ databases">
        <title>Whole-genome sequencing of halo(alkali)philic microorganisms from hypersaline lakes.</title>
        <authorList>
            <person name="Sorokin D.Y."/>
            <person name="Merkel A.Y."/>
            <person name="Messina E."/>
            <person name="Yakimov M."/>
        </authorList>
    </citation>
    <scope>NUCLEOTIDE SEQUENCE [LARGE SCALE GENOMIC DNA]</scope>
    <source>
        <strain evidence="3 4">Cl-TMA</strain>
    </source>
</reference>
<dbReference type="InterPro" id="IPR001387">
    <property type="entry name" value="Cro/C1-type_HTH"/>
</dbReference>
<dbReference type="EMBL" id="JBGUAW010000005">
    <property type="protein sequence ID" value="MFA9460850.1"/>
    <property type="molecule type" value="Genomic_DNA"/>
</dbReference>
<feature type="compositionally biased region" description="Acidic residues" evidence="1">
    <location>
        <begin position="152"/>
        <end position="166"/>
    </location>
</feature>
<dbReference type="Pfam" id="PF13413">
    <property type="entry name" value="HTH_25"/>
    <property type="match status" value="1"/>
</dbReference>
<feature type="compositionally biased region" description="Polar residues" evidence="1">
    <location>
        <begin position="141"/>
        <end position="151"/>
    </location>
</feature>
<evidence type="ECO:0000313" key="4">
    <source>
        <dbReference type="Proteomes" id="UP001575181"/>
    </source>
</evidence>
<dbReference type="InterPro" id="IPR025194">
    <property type="entry name" value="RodZ-like_C"/>
</dbReference>
<proteinExistence type="predicted"/>
<keyword evidence="4" id="KW-1185">Reference proteome</keyword>
<feature type="compositionally biased region" description="Basic and acidic residues" evidence="1">
    <location>
        <begin position="19"/>
        <end position="29"/>
    </location>
</feature>
<sequence>MVSEEPQQETIGVGKQLRRAREAMGRSHSDMAEELRLTVEQIQALEDEDFFKLPGEAYIRGYLRNYAAAVGLSPDSLIRAYEGQQAGEDVPQVEEDSPLIPEPERPLIEHPWRVASISLALLLAVGGATFWFVGDGGMPSSPGNLASNESTPEPEADPAEGGEEEPASDKTASSGGSAGKAEDASSGKGSGKEEEQTGDSSDGREEEPASNTDEALAASGQPGVPEEAMPPAGPEAPQEPAASAETASRQTDSRFRRLRTETPERPRLPKDMQVLRIHTWGKSWMQVKDAKDNLLLRRLVKADQDLRLYGKAPFRLKVGNAAGVQLYFDGKPLAPLGEPGQVVHVRVDASARTIPESEVAPPPNLGESEADKKADSGESTSDGGSDSAAGGNGGAPESPASADTSTADEPESARSQ</sequence>
<dbReference type="CDD" id="cd00093">
    <property type="entry name" value="HTH_XRE"/>
    <property type="match status" value="1"/>
</dbReference>
<evidence type="ECO:0000256" key="1">
    <source>
        <dbReference type="SAM" id="MobiDB-lite"/>
    </source>
</evidence>
<comment type="caution">
    <text evidence="3">The sequence shown here is derived from an EMBL/GenBank/DDBJ whole genome shotgun (WGS) entry which is preliminary data.</text>
</comment>
<dbReference type="InterPro" id="IPR050400">
    <property type="entry name" value="Bact_Cytoskel_RodZ"/>
</dbReference>
<protein>
    <submittedName>
        <fullName evidence="3">RodZ domain-containing protein</fullName>
    </submittedName>
</protein>
<feature type="compositionally biased region" description="Basic and acidic residues" evidence="1">
    <location>
        <begin position="251"/>
        <end position="267"/>
    </location>
</feature>
<feature type="domain" description="Cytoskeleton protein RodZ-like C-terminal" evidence="2">
    <location>
        <begin position="281"/>
        <end position="345"/>
    </location>
</feature>
<gene>
    <name evidence="3" type="ORF">ACERLL_08435</name>
</gene>
<feature type="region of interest" description="Disordered" evidence="1">
    <location>
        <begin position="353"/>
        <end position="416"/>
    </location>
</feature>